<evidence type="ECO:0000313" key="2">
    <source>
        <dbReference type="EMBL" id="KAE8075842.1"/>
    </source>
</evidence>
<evidence type="ECO:0000313" key="3">
    <source>
        <dbReference type="Proteomes" id="UP000327013"/>
    </source>
</evidence>
<dbReference type="Proteomes" id="UP000327013">
    <property type="component" value="Chromosome 6"/>
</dbReference>
<accession>A0A5N6RA93</accession>
<dbReference type="Pfam" id="PF12609">
    <property type="entry name" value="DUF3774"/>
    <property type="match status" value="1"/>
</dbReference>
<proteinExistence type="predicted"/>
<evidence type="ECO:0008006" key="4">
    <source>
        <dbReference type="Google" id="ProtNLM"/>
    </source>
</evidence>
<feature type="region of interest" description="Disordered" evidence="1">
    <location>
        <begin position="41"/>
        <end position="78"/>
    </location>
</feature>
<reference evidence="2 3" key="1">
    <citation type="submission" date="2019-06" db="EMBL/GenBank/DDBJ databases">
        <title>A chromosomal-level reference genome of Carpinus fangiana (Coryloideae, Betulaceae).</title>
        <authorList>
            <person name="Yang X."/>
            <person name="Wang Z."/>
            <person name="Zhang L."/>
            <person name="Hao G."/>
            <person name="Liu J."/>
            <person name="Yang Y."/>
        </authorList>
    </citation>
    <scope>NUCLEOTIDE SEQUENCE [LARGE SCALE GENOMIC DNA]</scope>
    <source>
        <strain evidence="2">Cfa_2016G</strain>
        <tissue evidence="2">Leaf</tissue>
    </source>
</reference>
<dbReference type="InterPro" id="IPR022251">
    <property type="entry name" value="DUF3774_wound-induced"/>
</dbReference>
<evidence type="ECO:0000256" key="1">
    <source>
        <dbReference type="SAM" id="MobiDB-lite"/>
    </source>
</evidence>
<dbReference type="PANTHER" id="PTHR33090">
    <property type="entry name" value="DUF3774 DOMAIN PROTEIN-RELATED"/>
    <property type="match status" value="1"/>
</dbReference>
<feature type="compositionally biased region" description="Low complexity" evidence="1">
    <location>
        <begin position="41"/>
        <end position="70"/>
    </location>
</feature>
<dbReference type="AlphaFoldDB" id="A0A5N6RA93"/>
<gene>
    <name evidence="2" type="ORF">FH972_014529</name>
</gene>
<keyword evidence="3" id="KW-1185">Reference proteome</keyword>
<protein>
    <recommendedName>
        <fullName evidence="4">Wound-responsive family protein</fullName>
    </recommendedName>
</protein>
<dbReference type="EMBL" id="CM017326">
    <property type="protein sequence ID" value="KAE8075842.1"/>
    <property type="molecule type" value="Genomic_DNA"/>
</dbReference>
<name>A0A5N6RA93_9ROSI</name>
<sequence length="97" mass="10633">MILMYMSREFFQAGSQKMQRFRDLAPNTTTDSTIKSFKGSACASTSSSASSKQVRRSSGAFNADASAKAAKTSRDTKIKQAEESLRTVMYLSCWGPN</sequence>
<organism evidence="2 3">
    <name type="scientific">Carpinus fangiana</name>
    <dbReference type="NCBI Taxonomy" id="176857"/>
    <lineage>
        <taxon>Eukaryota</taxon>
        <taxon>Viridiplantae</taxon>
        <taxon>Streptophyta</taxon>
        <taxon>Embryophyta</taxon>
        <taxon>Tracheophyta</taxon>
        <taxon>Spermatophyta</taxon>
        <taxon>Magnoliopsida</taxon>
        <taxon>eudicotyledons</taxon>
        <taxon>Gunneridae</taxon>
        <taxon>Pentapetalae</taxon>
        <taxon>rosids</taxon>
        <taxon>fabids</taxon>
        <taxon>Fagales</taxon>
        <taxon>Betulaceae</taxon>
        <taxon>Carpinus</taxon>
    </lineage>
</organism>